<sequence length="81" mass="7992">MTLTPATASVAVGKTTQLAAVVAPEDATNKSITFKSSDNTLATVDGKGLVTAVKAGEATITVTTADGGKIATSKITITEPA</sequence>
<feature type="domain" description="BIG2" evidence="1">
    <location>
        <begin position="1"/>
        <end position="74"/>
    </location>
</feature>
<dbReference type="Pfam" id="PF02368">
    <property type="entry name" value="Big_2"/>
    <property type="match status" value="1"/>
</dbReference>
<dbReference type="PATRIC" id="fig|1423792.3.peg.2655"/>
<dbReference type="STRING" id="1423792.FD09_GL002604"/>
<organism evidence="2 3">
    <name type="scientific">Schleiferilactobacillus perolens DSM 12744</name>
    <dbReference type="NCBI Taxonomy" id="1423792"/>
    <lineage>
        <taxon>Bacteria</taxon>
        <taxon>Bacillati</taxon>
        <taxon>Bacillota</taxon>
        <taxon>Bacilli</taxon>
        <taxon>Lactobacillales</taxon>
        <taxon>Lactobacillaceae</taxon>
        <taxon>Schleiferilactobacillus</taxon>
    </lineage>
</organism>
<dbReference type="SMART" id="SM00635">
    <property type="entry name" value="BID_2"/>
    <property type="match status" value="1"/>
</dbReference>
<reference evidence="2 3" key="1">
    <citation type="journal article" date="2015" name="Genome Announc.">
        <title>Expanding the biotechnology potential of lactobacilli through comparative genomics of 213 strains and associated genera.</title>
        <authorList>
            <person name="Sun Z."/>
            <person name="Harris H.M."/>
            <person name="McCann A."/>
            <person name="Guo C."/>
            <person name="Argimon S."/>
            <person name="Zhang W."/>
            <person name="Yang X."/>
            <person name="Jeffery I.B."/>
            <person name="Cooney J.C."/>
            <person name="Kagawa T.F."/>
            <person name="Liu W."/>
            <person name="Song Y."/>
            <person name="Salvetti E."/>
            <person name="Wrobel A."/>
            <person name="Rasinkangas P."/>
            <person name="Parkhill J."/>
            <person name="Rea M.C."/>
            <person name="O'Sullivan O."/>
            <person name="Ritari J."/>
            <person name="Douillard F.P."/>
            <person name="Paul Ross R."/>
            <person name="Yang R."/>
            <person name="Briner A.E."/>
            <person name="Felis G.E."/>
            <person name="de Vos W.M."/>
            <person name="Barrangou R."/>
            <person name="Klaenhammer T.R."/>
            <person name="Caufield P.W."/>
            <person name="Cui Y."/>
            <person name="Zhang H."/>
            <person name="O'Toole P.W."/>
        </authorList>
    </citation>
    <scope>NUCLEOTIDE SEQUENCE [LARGE SCALE GENOMIC DNA]</scope>
    <source>
        <strain evidence="2 3">DSM 12744</strain>
    </source>
</reference>
<evidence type="ECO:0000313" key="3">
    <source>
        <dbReference type="Proteomes" id="UP000051330"/>
    </source>
</evidence>
<dbReference type="SUPFAM" id="SSF49373">
    <property type="entry name" value="Invasin/intimin cell-adhesion fragments"/>
    <property type="match status" value="1"/>
</dbReference>
<name>A0A0R1MY30_9LACO</name>
<evidence type="ECO:0000259" key="1">
    <source>
        <dbReference type="SMART" id="SM00635"/>
    </source>
</evidence>
<gene>
    <name evidence="2" type="ORF">FD09_GL002604</name>
</gene>
<dbReference type="Proteomes" id="UP000051330">
    <property type="component" value="Unassembled WGS sequence"/>
</dbReference>
<protein>
    <recommendedName>
        <fullName evidence="1">BIG2 domain-containing protein</fullName>
    </recommendedName>
</protein>
<dbReference type="InterPro" id="IPR008964">
    <property type="entry name" value="Invasin/intimin_cell_adhesion"/>
</dbReference>
<proteinExistence type="predicted"/>
<keyword evidence="3" id="KW-1185">Reference proteome</keyword>
<dbReference type="Gene3D" id="2.60.40.1080">
    <property type="match status" value="1"/>
</dbReference>
<dbReference type="AlphaFoldDB" id="A0A0R1MY30"/>
<evidence type="ECO:0000313" key="2">
    <source>
        <dbReference type="EMBL" id="KRL13063.1"/>
    </source>
</evidence>
<comment type="caution">
    <text evidence="2">The sequence shown here is derived from an EMBL/GenBank/DDBJ whole genome shotgun (WGS) entry which is preliminary data.</text>
</comment>
<dbReference type="OrthoDB" id="191045at2"/>
<accession>A0A0R1MY30</accession>
<dbReference type="InterPro" id="IPR003343">
    <property type="entry name" value="Big_2"/>
</dbReference>
<dbReference type="EMBL" id="AZEC01000005">
    <property type="protein sequence ID" value="KRL13063.1"/>
    <property type="molecule type" value="Genomic_DNA"/>
</dbReference>